<feature type="transmembrane region" description="Helical" evidence="5">
    <location>
        <begin position="100"/>
        <end position="123"/>
    </location>
</feature>
<feature type="transmembrane region" description="Helical" evidence="5">
    <location>
        <begin position="286"/>
        <end position="307"/>
    </location>
</feature>
<dbReference type="PANTHER" id="PTHR32322">
    <property type="entry name" value="INNER MEMBRANE TRANSPORTER"/>
    <property type="match status" value="1"/>
</dbReference>
<feature type="transmembrane region" description="Helical" evidence="5">
    <location>
        <begin position="164"/>
        <end position="183"/>
    </location>
</feature>
<keyword evidence="2 5" id="KW-0812">Transmembrane</keyword>
<evidence type="ECO:0000256" key="4">
    <source>
        <dbReference type="ARBA" id="ARBA00023136"/>
    </source>
</evidence>
<feature type="transmembrane region" description="Helical" evidence="5">
    <location>
        <begin position="228"/>
        <end position="249"/>
    </location>
</feature>
<name>A0ABQ5U991_9PROT</name>
<feature type="transmembrane region" description="Helical" evidence="5">
    <location>
        <begin position="261"/>
        <end position="280"/>
    </location>
</feature>
<dbReference type="Pfam" id="PF00892">
    <property type="entry name" value="EamA"/>
    <property type="match status" value="2"/>
</dbReference>
<reference evidence="7" key="1">
    <citation type="journal article" date="2014" name="Int. J. Syst. Evol. Microbiol.">
        <title>Complete genome of a new Firmicutes species belonging to the dominant human colonic microbiota ('Ruminococcus bicirculans') reveals two chromosomes and a selective capacity to utilize plant glucans.</title>
        <authorList>
            <consortium name="NISC Comparative Sequencing Program"/>
            <person name="Wegmann U."/>
            <person name="Louis P."/>
            <person name="Goesmann A."/>
            <person name="Henrissat B."/>
            <person name="Duncan S.H."/>
            <person name="Flint H.J."/>
        </authorList>
    </citation>
    <scope>NUCLEOTIDE SEQUENCE</scope>
    <source>
        <strain evidence="7">NBRC 103408</strain>
    </source>
</reference>
<evidence type="ECO:0000256" key="2">
    <source>
        <dbReference type="ARBA" id="ARBA00022692"/>
    </source>
</evidence>
<sequence length="316" mass="33036">MTPCPSPSTGMSLANWGLLLFLSVLWGGSFFFNGVAVQEVPVLSVVFARVFIAACALLLFLKIRGIAFPRDPALLKAFLLMGLINNLIPFSLIVAGQTQIGSGLAAILNATTPLFAAVVAHLATREPSERLTGQRIVGILFGIAGVALMIGPDIRSVGFSGPEVLGQLAILGAALSYGVAVVYGRRFGRAGLSPLVTATGQVSGSSLLLLLPVLLLDRPWTFIPSLSLHVGLSLAALALFSTAFAYILYFRLIHNAGATNASLVTLLVPASAVVLGILFLDEALTTLMVLGMGCIALGLLVIDGRIFRHFGTKKPG</sequence>
<dbReference type="SUPFAM" id="SSF103481">
    <property type="entry name" value="Multidrug resistance efflux transporter EmrE"/>
    <property type="match status" value="2"/>
</dbReference>
<protein>
    <submittedName>
        <fullName evidence="7">ABC transporter permease</fullName>
    </submittedName>
</protein>
<keyword evidence="3 5" id="KW-1133">Transmembrane helix</keyword>
<proteinExistence type="predicted"/>
<dbReference type="EMBL" id="BSNF01000008">
    <property type="protein sequence ID" value="GLQ07750.1"/>
    <property type="molecule type" value="Genomic_DNA"/>
</dbReference>
<evidence type="ECO:0000313" key="7">
    <source>
        <dbReference type="EMBL" id="GLQ07750.1"/>
    </source>
</evidence>
<feature type="transmembrane region" description="Helical" evidence="5">
    <location>
        <begin position="73"/>
        <end position="94"/>
    </location>
</feature>
<feature type="domain" description="EamA" evidence="6">
    <location>
        <begin position="18"/>
        <end position="150"/>
    </location>
</feature>
<reference evidence="7" key="2">
    <citation type="submission" date="2023-01" db="EMBL/GenBank/DDBJ databases">
        <title>Draft genome sequence of Sneathiella chinensis strain NBRC 103408.</title>
        <authorList>
            <person name="Sun Q."/>
            <person name="Mori K."/>
        </authorList>
    </citation>
    <scope>NUCLEOTIDE SEQUENCE</scope>
    <source>
        <strain evidence="7">NBRC 103408</strain>
    </source>
</reference>
<dbReference type="InterPro" id="IPR050638">
    <property type="entry name" value="AA-Vitamin_Transporters"/>
</dbReference>
<accession>A0ABQ5U991</accession>
<comment type="caution">
    <text evidence="7">The sequence shown here is derived from an EMBL/GenBank/DDBJ whole genome shotgun (WGS) entry which is preliminary data.</text>
</comment>
<gene>
    <name evidence="7" type="ORF">GCM10007924_29710</name>
</gene>
<dbReference type="RefSeq" id="WP_206374693.1">
    <property type="nucleotide sequence ID" value="NZ_BSNF01000008.1"/>
</dbReference>
<feature type="transmembrane region" description="Helical" evidence="5">
    <location>
        <begin position="12"/>
        <end position="36"/>
    </location>
</feature>
<evidence type="ECO:0000256" key="1">
    <source>
        <dbReference type="ARBA" id="ARBA00004141"/>
    </source>
</evidence>
<evidence type="ECO:0000313" key="8">
    <source>
        <dbReference type="Proteomes" id="UP001161409"/>
    </source>
</evidence>
<keyword evidence="4 5" id="KW-0472">Membrane</keyword>
<feature type="transmembrane region" description="Helical" evidence="5">
    <location>
        <begin position="42"/>
        <end position="61"/>
    </location>
</feature>
<evidence type="ECO:0000256" key="5">
    <source>
        <dbReference type="SAM" id="Phobius"/>
    </source>
</evidence>
<keyword evidence="8" id="KW-1185">Reference proteome</keyword>
<dbReference type="PANTHER" id="PTHR32322:SF9">
    <property type="entry name" value="AMINO-ACID METABOLITE EFFLUX PUMP-RELATED"/>
    <property type="match status" value="1"/>
</dbReference>
<dbReference type="InterPro" id="IPR037185">
    <property type="entry name" value="EmrE-like"/>
</dbReference>
<comment type="subcellular location">
    <subcellularLocation>
        <location evidence="1">Membrane</location>
        <topology evidence="1">Multi-pass membrane protein</topology>
    </subcellularLocation>
</comment>
<feature type="transmembrane region" description="Helical" evidence="5">
    <location>
        <begin position="135"/>
        <end position="152"/>
    </location>
</feature>
<evidence type="ECO:0000259" key="6">
    <source>
        <dbReference type="Pfam" id="PF00892"/>
    </source>
</evidence>
<feature type="domain" description="EamA" evidence="6">
    <location>
        <begin position="165"/>
        <end position="302"/>
    </location>
</feature>
<dbReference type="InterPro" id="IPR000620">
    <property type="entry name" value="EamA_dom"/>
</dbReference>
<dbReference type="Proteomes" id="UP001161409">
    <property type="component" value="Unassembled WGS sequence"/>
</dbReference>
<organism evidence="7 8">
    <name type="scientific">Sneathiella chinensis</name>
    <dbReference type="NCBI Taxonomy" id="349750"/>
    <lineage>
        <taxon>Bacteria</taxon>
        <taxon>Pseudomonadati</taxon>
        <taxon>Pseudomonadota</taxon>
        <taxon>Alphaproteobacteria</taxon>
        <taxon>Sneathiellales</taxon>
        <taxon>Sneathiellaceae</taxon>
        <taxon>Sneathiella</taxon>
    </lineage>
</organism>
<feature type="transmembrane region" description="Helical" evidence="5">
    <location>
        <begin position="195"/>
        <end position="216"/>
    </location>
</feature>
<evidence type="ECO:0000256" key="3">
    <source>
        <dbReference type="ARBA" id="ARBA00022989"/>
    </source>
</evidence>